<organism evidence="2 3">
    <name type="scientific">Aquirufa regiilacus</name>
    <dbReference type="NCBI Taxonomy" id="3024868"/>
    <lineage>
        <taxon>Bacteria</taxon>
        <taxon>Pseudomonadati</taxon>
        <taxon>Bacteroidota</taxon>
        <taxon>Cytophagia</taxon>
        <taxon>Cytophagales</taxon>
        <taxon>Flectobacillaceae</taxon>
        <taxon>Aquirufa</taxon>
    </lineage>
</organism>
<gene>
    <name evidence="2" type="ORF">PQG45_07920</name>
</gene>
<sequence>MKNSILELFSDSSQKLIQYHFPELVSEFKTCWYPSAGNDFRPLVHISDNAPILYVFNDMMTLDNSFYGEPNPIFEQGEFKGHHTYIKSEILWYWPLELKLNLWNPNEEILECGETEVNKLKAFLIKVKVEERIIPLIYISIENTNFFFDYLLFDEIRIDFLVHVNDGGASLGTSRVKMDYIYLHLDVLGINEIWVDYTFETKKRHIENFIRFNPYSFTRSRNRSFDDRTVDSQVHLRRIHEKLMEIEKQEEEFHKRMRELRDFSVADSRIENLFSKWQLVQTTESNYCYQYRRIEVV</sequence>
<comment type="caution">
    <text evidence="2">The sequence shown here is derived from an EMBL/GenBank/DDBJ whole genome shotgun (WGS) entry which is preliminary data.</text>
</comment>
<evidence type="ECO:0000259" key="1">
    <source>
        <dbReference type="Pfam" id="PF24699"/>
    </source>
</evidence>
<name>A0ABU3TT24_9BACT</name>
<proteinExistence type="predicted"/>
<reference evidence="2 3" key="1">
    <citation type="submission" date="2023-09" db="EMBL/GenBank/DDBJ databases">
        <title>Aquirufa genomes.</title>
        <authorList>
            <person name="Pitt A."/>
        </authorList>
    </citation>
    <scope>NUCLEOTIDE SEQUENCE [LARGE SCALE GENOMIC DNA]</scope>
    <source>
        <strain evidence="2 3">LEOWEIH-7C</strain>
    </source>
</reference>
<evidence type="ECO:0000313" key="3">
    <source>
        <dbReference type="Proteomes" id="UP001249959"/>
    </source>
</evidence>
<keyword evidence="3" id="KW-1185">Reference proteome</keyword>
<dbReference type="InterPro" id="IPR056080">
    <property type="entry name" value="DUF7663"/>
</dbReference>
<accession>A0ABU3TT24</accession>
<feature type="domain" description="DUF7663" evidence="1">
    <location>
        <begin position="10"/>
        <end position="208"/>
    </location>
</feature>
<dbReference type="Proteomes" id="UP001249959">
    <property type="component" value="Unassembled WGS sequence"/>
</dbReference>
<dbReference type="EMBL" id="JAVNWW010000003">
    <property type="protein sequence ID" value="MDU0808959.1"/>
    <property type="molecule type" value="Genomic_DNA"/>
</dbReference>
<evidence type="ECO:0000313" key="2">
    <source>
        <dbReference type="EMBL" id="MDU0808959.1"/>
    </source>
</evidence>
<dbReference type="Pfam" id="PF24699">
    <property type="entry name" value="DUF7663"/>
    <property type="match status" value="1"/>
</dbReference>
<dbReference type="RefSeq" id="WP_316070641.1">
    <property type="nucleotide sequence ID" value="NZ_JAVNWW010000003.1"/>
</dbReference>
<protein>
    <recommendedName>
        <fullName evidence="1">DUF7663 domain-containing protein</fullName>
    </recommendedName>
</protein>